<keyword evidence="11" id="KW-0560">Oxidoreductase</keyword>
<dbReference type="SFLD" id="SFLDS00052">
    <property type="entry name" value="Ferric_Reductase_Domain"/>
    <property type="match status" value="1"/>
</dbReference>
<keyword evidence="13 15" id="KW-0472">Membrane</keyword>
<keyword evidence="18" id="KW-1185">Reference proteome</keyword>
<feature type="transmembrane region" description="Helical" evidence="15">
    <location>
        <begin position="23"/>
        <end position="43"/>
    </location>
</feature>
<keyword evidence="12" id="KW-0406">Ion transport</keyword>
<keyword evidence="9" id="KW-0249">Electron transport</keyword>
<evidence type="ECO:0000259" key="16">
    <source>
        <dbReference type="PROSITE" id="PS51384"/>
    </source>
</evidence>
<proteinExistence type="inferred from homology"/>
<dbReference type="PROSITE" id="PS51384">
    <property type="entry name" value="FAD_FR"/>
    <property type="match status" value="1"/>
</dbReference>
<dbReference type="GO" id="GO:0052851">
    <property type="term" value="F:ferric-chelate reductase (NADPH) activity"/>
    <property type="evidence" value="ECO:0007669"/>
    <property type="project" value="UniProtKB-EC"/>
</dbReference>
<dbReference type="OrthoDB" id="17725at2759"/>
<evidence type="ECO:0000256" key="10">
    <source>
        <dbReference type="ARBA" id="ARBA00022989"/>
    </source>
</evidence>
<evidence type="ECO:0000256" key="6">
    <source>
        <dbReference type="ARBA" id="ARBA00022630"/>
    </source>
</evidence>
<dbReference type="STRING" id="322104.A3M0N7"/>
<comment type="catalytic activity">
    <reaction evidence="14">
        <text>2 a Fe(II)-siderophore + NADP(+) + H(+) = 2 a Fe(III)-siderophore + NADPH</text>
        <dbReference type="Rhea" id="RHEA:28795"/>
        <dbReference type="Rhea" id="RHEA-COMP:11342"/>
        <dbReference type="Rhea" id="RHEA-COMP:11344"/>
        <dbReference type="ChEBI" id="CHEBI:15378"/>
        <dbReference type="ChEBI" id="CHEBI:29033"/>
        <dbReference type="ChEBI" id="CHEBI:29034"/>
        <dbReference type="ChEBI" id="CHEBI:57783"/>
        <dbReference type="ChEBI" id="CHEBI:58349"/>
        <dbReference type="EC" id="1.16.1.9"/>
    </reaction>
</comment>
<dbReference type="InterPro" id="IPR017927">
    <property type="entry name" value="FAD-bd_FR_type"/>
</dbReference>
<accession>A3M0N7</accession>
<gene>
    <name evidence="17" type="primary">FRE4.2</name>
    <name evidence="17" type="ORF">PICST_50392</name>
</gene>
<feature type="transmembrane region" description="Helical" evidence="15">
    <location>
        <begin position="91"/>
        <end position="109"/>
    </location>
</feature>
<feature type="domain" description="FAD-binding FR-type" evidence="16">
    <location>
        <begin position="290"/>
        <end position="409"/>
    </location>
</feature>
<feature type="transmembrane region" description="Helical" evidence="15">
    <location>
        <begin position="159"/>
        <end position="180"/>
    </location>
</feature>
<dbReference type="GO" id="GO:0015677">
    <property type="term" value="P:copper ion import"/>
    <property type="evidence" value="ECO:0007669"/>
    <property type="project" value="TreeGrafter"/>
</dbReference>
<dbReference type="Proteomes" id="UP000002258">
    <property type="component" value="Chromosome 8"/>
</dbReference>
<feature type="transmembrane region" description="Helical" evidence="15">
    <location>
        <begin position="200"/>
        <end position="220"/>
    </location>
</feature>
<dbReference type="Gene3D" id="3.40.50.80">
    <property type="entry name" value="Nucleotide-binding domain of ferredoxin-NADP reductase (FNR) module"/>
    <property type="match status" value="1"/>
</dbReference>
<evidence type="ECO:0000256" key="5">
    <source>
        <dbReference type="ARBA" id="ARBA00022475"/>
    </source>
</evidence>
<dbReference type="GeneID" id="4840860"/>
<evidence type="ECO:0000256" key="1">
    <source>
        <dbReference type="ARBA" id="ARBA00004651"/>
    </source>
</evidence>
<evidence type="ECO:0000256" key="2">
    <source>
        <dbReference type="ARBA" id="ARBA00006278"/>
    </source>
</evidence>
<dbReference type="InterPro" id="IPR051410">
    <property type="entry name" value="Ferric/Cupric_Reductase"/>
</dbReference>
<evidence type="ECO:0000256" key="11">
    <source>
        <dbReference type="ARBA" id="ARBA00023002"/>
    </source>
</evidence>
<dbReference type="OMA" id="FDSVAFF"/>
<comment type="similarity">
    <text evidence="2">Belongs to the ferric reductase (FRE) family.</text>
</comment>
<evidence type="ECO:0000256" key="8">
    <source>
        <dbReference type="ARBA" id="ARBA00022827"/>
    </source>
</evidence>
<dbReference type="Pfam" id="PF08022">
    <property type="entry name" value="FAD_binding_8"/>
    <property type="match status" value="1"/>
</dbReference>
<protein>
    <recommendedName>
        <fullName evidence="3">ferric-chelate reductase (NADPH)</fullName>
        <ecNumber evidence="3">1.16.1.9</ecNumber>
    </recommendedName>
</protein>
<dbReference type="AlphaFoldDB" id="A3M0N7"/>
<dbReference type="RefSeq" id="XP_001386764.2">
    <property type="nucleotide sequence ID" value="XM_001386727.1"/>
</dbReference>
<keyword evidence="5" id="KW-1003">Cell membrane</keyword>
<dbReference type="InParanoid" id="A3M0N7"/>
<dbReference type="KEGG" id="pic:PICST_50392"/>
<evidence type="ECO:0000256" key="7">
    <source>
        <dbReference type="ARBA" id="ARBA00022692"/>
    </source>
</evidence>
<evidence type="ECO:0000256" key="12">
    <source>
        <dbReference type="ARBA" id="ARBA00023065"/>
    </source>
</evidence>
<keyword evidence="8" id="KW-0274">FAD</keyword>
<dbReference type="GO" id="GO:0006879">
    <property type="term" value="P:intracellular iron ion homeostasis"/>
    <property type="evidence" value="ECO:0007669"/>
    <property type="project" value="TreeGrafter"/>
</dbReference>
<dbReference type="EMBL" id="CP000502">
    <property type="protein sequence ID" value="ABN68735.2"/>
    <property type="molecule type" value="Genomic_DNA"/>
</dbReference>
<feature type="transmembrane region" description="Helical" evidence="15">
    <location>
        <begin position="227"/>
        <end position="246"/>
    </location>
</feature>
<dbReference type="InterPro" id="IPR013121">
    <property type="entry name" value="Fe_red_NAD-bd_6"/>
</dbReference>
<keyword evidence="6" id="KW-0285">Flavoprotein</keyword>
<dbReference type="PANTHER" id="PTHR32361:SF28">
    <property type="entry name" value="FRP1P"/>
    <property type="match status" value="1"/>
</dbReference>
<dbReference type="SUPFAM" id="SSF63380">
    <property type="entry name" value="Riboflavin synthase domain-like"/>
    <property type="match status" value="1"/>
</dbReference>
<evidence type="ECO:0000256" key="15">
    <source>
        <dbReference type="SAM" id="Phobius"/>
    </source>
</evidence>
<evidence type="ECO:0000256" key="14">
    <source>
        <dbReference type="ARBA" id="ARBA00048483"/>
    </source>
</evidence>
<dbReference type="Pfam" id="PF08030">
    <property type="entry name" value="NAD_binding_6"/>
    <property type="match status" value="1"/>
</dbReference>
<dbReference type="InterPro" id="IPR017938">
    <property type="entry name" value="Riboflavin_synthase-like_b-brl"/>
</dbReference>
<dbReference type="CDD" id="cd06186">
    <property type="entry name" value="NOX_Duox_like_FAD_NADP"/>
    <property type="match status" value="1"/>
</dbReference>
<dbReference type="GO" id="GO:0005886">
    <property type="term" value="C:plasma membrane"/>
    <property type="evidence" value="ECO:0007669"/>
    <property type="project" value="UniProtKB-SubCell"/>
</dbReference>
<organism evidence="17 18">
    <name type="scientific">Scheffersomyces stipitis (strain ATCC 58785 / CBS 6054 / NBRC 10063 / NRRL Y-11545)</name>
    <name type="common">Yeast</name>
    <name type="synonym">Pichia stipitis</name>
    <dbReference type="NCBI Taxonomy" id="322104"/>
    <lineage>
        <taxon>Eukaryota</taxon>
        <taxon>Fungi</taxon>
        <taxon>Dikarya</taxon>
        <taxon>Ascomycota</taxon>
        <taxon>Saccharomycotina</taxon>
        <taxon>Pichiomycetes</taxon>
        <taxon>Debaryomycetaceae</taxon>
        <taxon>Scheffersomyces</taxon>
    </lineage>
</organism>
<dbReference type="InterPro" id="IPR013130">
    <property type="entry name" value="Fe3_Rdtase_TM_dom"/>
</dbReference>
<evidence type="ECO:0000313" key="18">
    <source>
        <dbReference type="Proteomes" id="UP000002258"/>
    </source>
</evidence>
<dbReference type="eggNOG" id="KOG0039">
    <property type="taxonomic scope" value="Eukaryota"/>
</dbReference>
<dbReference type="GO" id="GO:0006826">
    <property type="term" value="P:iron ion transport"/>
    <property type="evidence" value="ECO:0007669"/>
    <property type="project" value="TreeGrafter"/>
</dbReference>
<evidence type="ECO:0000313" key="17">
    <source>
        <dbReference type="EMBL" id="ABN68735.2"/>
    </source>
</evidence>
<sequence>MTSSIPFDQQFFVEKERGTRYQWLNYLFCILVFIFHGIVFYWIPRFLRSKRDVKFMKYKPVFIFFNMWDSLNHCFKLDIPFFGWTYHYQPSVLLLFLMFIIVNVRFCYIDTIDIDYLPRMYVIGKRIGKVALGNLPIIYLLVTKNDLVASITGLKPERLVFLHFWFARLLFTMITVHMIMTIKYWLDSNFIVMLQIPPQIFGFMSYGSLFLLTFANIKIIRRYAFDFFMVQHRIFSFIMLLLAFFHNGGSKAMVILAVHLLVLDKVIGRIISIIHKVKSPTKGMSEFEILDEKTLRVTIPVKLSSQNADVWYNQFVPKYGSWKAGQHVLLTVGKVSRFQQHPFTIASLSETGKIQLIIRVKNGFTKKLMKKTSQNSSIVEDTASTESDNPEIVKLKASFYGPYGGRFHPLITFDSIVFMAAGSGASFVFPVCLDLLKNIESREIERDYLYRPSNPTVRVTWSIKKFKNIDWYSAQLKMLMPYVNSGKLMLDIYITQESSEKVTIVKESKSTAATSSSSSVFSNNCQVFYNTRPNIPQIIEYHVNSLKYPEENFYKSLAVAACGPHSFNYTAKLECQKHKWTKDCPNIYFYDESFD</sequence>
<dbReference type="Pfam" id="PF01794">
    <property type="entry name" value="Ferric_reduct"/>
    <property type="match status" value="1"/>
</dbReference>
<dbReference type="EC" id="1.16.1.9" evidence="3"/>
<comment type="subcellular location">
    <subcellularLocation>
        <location evidence="1">Cell membrane</location>
        <topology evidence="1">Multi-pass membrane protein</topology>
    </subcellularLocation>
</comment>
<dbReference type="SFLD" id="SFLDG01168">
    <property type="entry name" value="Ferric_reductase_subgroup_(FRE"/>
    <property type="match status" value="1"/>
</dbReference>
<dbReference type="Gene3D" id="2.40.30.10">
    <property type="entry name" value="Translation factors"/>
    <property type="match status" value="1"/>
</dbReference>
<dbReference type="PANTHER" id="PTHR32361">
    <property type="entry name" value="FERRIC/CUPRIC REDUCTASE TRANSMEMBRANE COMPONENT"/>
    <property type="match status" value="1"/>
</dbReference>
<evidence type="ECO:0000256" key="13">
    <source>
        <dbReference type="ARBA" id="ARBA00023136"/>
    </source>
</evidence>
<name>A3M0N7_PICST</name>
<dbReference type="InterPro" id="IPR039261">
    <property type="entry name" value="FNR_nucleotide-bd"/>
</dbReference>
<keyword evidence="7 15" id="KW-0812">Transmembrane</keyword>
<evidence type="ECO:0000256" key="3">
    <source>
        <dbReference type="ARBA" id="ARBA00012668"/>
    </source>
</evidence>
<keyword evidence="4" id="KW-0813">Transport</keyword>
<dbReference type="HOGENOM" id="CLU_032568_0_0_1"/>
<dbReference type="InterPro" id="IPR013112">
    <property type="entry name" value="FAD-bd_8"/>
</dbReference>
<evidence type="ECO:0000256" key="9">
    <source>
        <dbReference type="ARBA" id="ARBA00022982"/>
    </source>
</evidence>
<keyword evidence="10 15" id="KW-1133">Transmembrane helix</keyword>
<evidence type="ECO:0000256" key="4">
    <source>
        <dbReference type="ARBA" id="ARBA00022448"/>
    </source>
</evidence>
<reference evidence="17 18" key="1">
    <citation type="journal article" date="2007" name="Nat. Biotechnol.">
        <title>Genome sequence of the lignocellulose-bioconverting and xylose-fermenting yeast Pichia stipitis.</title>
        <authorList>
            <person name="Jeffries T.W."/>
            <person name="Grigoriev I.V."/>
            <person name="Grimwood J."/>
            <person name="Laplaza J.M."/>
            <person name="Aerts A."/>
            <person name="Salamov A."/>
            <person name="Schmutz J."/>
            <person name="Lindquist E."/>
            <person name="Dehal P."/>
            <person name="Shapiro H."/>
            <person name="Jin Y.S."/>
            <person name="Passoth V."/>
            <person name="Richardson P.M."/>
        </authorList>
    </citation>
    <scope>NUCLEOTIDE SEQUENCE [LARGE SCALE GENOMIC DNA]</scope>
    <source>
        <strain evidence="18">ATCC 58785 / CBS 6054 / NBRC 10063 / NRRL Y-11545</strain>
    </source>
</reference>